<gene>
    <name evidence="1" type="ORF">MELA_02644</name>
</gene>
<keyword evidence="2" id="KW-1185">Reference proteome</keyword>
<protein>
    <submittedName>
        <fullName evidence="1">Uncharacterized protein</fullName>
    </submittedName>
</protein>
<evidence type="ECO:0000313" key="2">
    <source>
        <dbReference type="Proteomes" id="UP000334340"/>
    </source>
</evidence>
<organism evidence="1 2">
    <name type="scientific">Candidatus Methylomirabilis lanthanidiphila</name>
    <dbReference type="NCBI Taxonomy" id="2211376"/>
    <lineage>
        <taxon>Bacteria</taxon>
        <taxon>Candidatus Methylomirabilota</taxon>
        <taxon>Candidatus Methylomirabilia</taxon>
        <taxon>Candidatus Methylomirabilales</taxon>
        <taxon>Candidatus Methylomirabilaceae</taxon>
        <taxon>Candidatus Methylomirabilis</taxon>
    </lineage>
</organism>
<accession>A0A564ZLQ3</accession>
<reference evidence="1 2" key="1">
    <citation type="submission" date="2019-07" db="EMBL/GenBank/DDBJ databases">
        <authorList>
            <person name="Cremers G."/>
        </authorList>
    </citation>
    <scope>NUCLEOTIDE SEQUENCE [LARGE SCALE GENOMIC DNA]</scope>
</reference>
<dbReference type="EMBL" id="CABIKM010000048">
    <property type="protein sequence ID" value="VUZ86244.1"/>
    <property type="molecule type" value="Genomic_DNA"/>
</dbReference>
<dbReference type="AlphaFoldDB" id="A0A564ZLQ3"/>
<name>A0A564ZLQ3_9BACT</name>
<evidence type="ECO:0000313" key="1">
    <source>
        <dbReference type="EMBL" id="VUZ86244.1"/>
    </source>
</evidence>
<proteinExistence type="predicted"/>
<dbReference type="Proteomes" id="UP000334340">
    <property type="component" value="Unassembled WGS sequence"/>
</dbReference>
<sequence>MGVHQTGKRDLFTLASCGFLEQIGVKGEKHASQAGGAIQQDRIGQTGGVIVLGGKHIDAAESEADNNRTRNVNVGVERKGQYGRS</sequence>